<reference evidence="2" key="1">
    <citation type="submission" date="2019-06" db="EMBL/GenBank/DDBJ databases">
        <title>The Complete Genome of Proteus mirabilis Siphophage Saba.</title>
        <authorList>
            <person name="Nyugen J."/>
            <person name="Harb L."/>
            <person name="Moreland R."/>
            <person name="Liu M."/>
            <person name="Ramsey J."/>
        </authorList>
    </citation>
    <scope>NUCLEOTIDE SEQUENCE [LARGE SCALE GENOMIC DNA]</scope>
</reference>
<sequence length="123" mass="14296">MPIYPTVPRDTNSKRARSRLSLFLKEHEKVLRLTTHDLQCIYNLANAFYFRPTVDPSDIKFIDNRTMVFIRIPGMVEDESGWLTIKRRFLDGGGAWKVLDLSVIFIHGEYATVCDCTIPYRPD</sequence>
<dbReference type="Proteomes" id="UP000322840">
    <property type="component" value="Segment"/>
</dbReference>
<dbReference type="EMBL" id="MN062188">
    <property type="protein sequence ID" value="QEG09392.1"/>
    <property type="molecule type" value="Genomic_DNA"/>
</dbReference>
<evidence type="ECO:0000313" key="2">
    <source>
        <dbReference type="Proteomes" id="UP000322840"/>
    </source>
</evidence>
<proteinExistence type="predicted"/>
<protein>
    <submittedName>
        <fullName evidence="1">Uncharacterized protein</fullName>
    </submittedName>
</protein>
<organism evidence="1 2">
    <name type="scientific">Proteus phage Saba</name>
    <dbReference type="NCBI Taxonomy" id="2596672"/>
    <lineage>
        <taxon>Viruses</taxon>
        <taxon>Duplodnaviria</taxon>
        <taxon>Heunggongvirae</taxon>
        <taxon>Uroviricota</taxon>
        <taxon>Caudoviricetes</taxon>
        <taxon>Casjensviridae</taxon>
        <taxon>Cenphatecvirus</taxon>
        <taxon>Cenphatecvirus saba</taxon>
    </lineage>
</organism>
<evidence type="ECO:0000313" key="1">
    <source>
        <dbReference type="EMBL" id="QEG09392.1"/>
    </source>
</evidence>
<keyword evidence="2" id="KW-1185">Reference proteome</keyword>
<accession>A0A5B9NA78</accession>
<name>A0A5B9NA78_9CAUD</name>
<gene>
    <name evidence="1" type="ORF">CPT_Saba_019</name>
</gene>